<dbReference type="GO" id="GO:0005886">
    <property type="term" value="C:plasma membrane"/>
    <property type="evidence" value="ECO:0007669"/>
    <property type="project" value="TreeGrafter"/>
</dbReference>
<organism evidence="7 8">
    <name type="scientific">Capnocytophaga granulosa</name>
    <dbReference type="NCBI Taxonomy" id="45242"/>
    <lineage>
        <taxon>Bacteria</taxon>
        <taxon>Pseudomonadati</taxon>
        <taxon>Bacteroidota</taxon>
        <taxon>Flavobacteriia</taxon>
        <taxon>Flavobacteriales</taxon>
        <taxon>Flavobacteriaceae</taxon>
        <taxon>Capnocytophaga</taxon>
    </lineage>
</organism>
<reference evidence="7 8" key="1">
    <citation type="submission" date="2016-10" db="EMBL/GenBank/DDBJ databases">
        <authorList>
            <person name="Varghese N."/>
            <person name="Submissions S."/>
        </authorList>
    </citation>
    <scope>NUCLEOTIDE SEQUENCE [LARGE SCALE GENOMIC DNA]</scope>
    <source>
        <strain evidence="7 8">DSM 11449</strain>
    </source>
</reference>
<keyword evidence="8" id="KW-1185">Reference proteome</keyword>
<dbReference type="InterPro" id="IPR042175">
    <property type="entry name" value="Cell/Rod_MreC_2"/>
</dbReference>
<comment type="caution">
    <text evidence="7">The sequence shown here is derived from an EMBL/GenBank/DDBJ whole genome shotgun (WGS) entry which is preliminary data.</text>
</comment>
<dbReference type="InterPro" id="IPR042177">
    <property type="entry name" value="Cell/Rod_1"/>
</dbReference>
<dbReference type="Pfam" id="PF04085">
    <property type="entry name" value="MreC"/>
    <property type="match status" value="1"/>
</dbReference>
<protein>
    <recommendedName>
        <fullName evidence="2">Cell shape-determining protein MreC</fullName>
    </recommendedName>
    <alternativeName>
        <fullName evidence="4">Cell shape protein MreC</fullName>
    </alternativeName>
</protein>
<dbReference type="Gene3D" id="2.40.10.340">
    <property type="entry name" value="Rod shape-determining protein MreC, domain 1"/>
    <property type="match status" value="1"/>
</dbReference>
<keyword evidence="3" id="KW-0133">Cell shape</keyword>
<name>A0A1H2WI49_9FLAO</name>
<dbReference type="NCBIfam" id="NF010532">
    <property type="entry name" value="PRK13922.9-3"/>
    <property type="match status" value="1"/>
</dbReference>
<dbReference type="OrthoDB" id="9811827at2"/>
<dbReference type="InterPro" id="IPR055342">
    <property type="entry name" value="MreC_beta-barrel_core"/>
</dbReference>
<dbReference type="GeneID" id="85017379"/>
<dbReference type="GO" id="GO:0008360">
    <property type="term" value="P:regulation of cell shape"/>
    <property type="evidence" value="ECO:0007669"/>
    <property type="project" value="UniProtKB-KW"/>
</dbReference>
<evidence type="ECO:0000256" key="5">
    <source>
        <dbReference type="SAM" id="Coils"/>
    </source>
</evidence>
<sequence>MRLILLFFKRQKDFLLFLLLFAFSFSFVLGGNSFQQSKFLYIASDVVGDIYLLRTGVQEYFSLKQQNEQLTKENKQLHEQLLRERAQKLEQLSKDPILLYSPEQYAVYRAEVIKNSCHLSKNYLIIDKGLRDSIREDMGVVSPRGIVGIIDKATTRYASVQSVLNTRSKISATHKKSGYYGTLSWDGKDPTIVQLTDIPSLAPISVGDSIVTAGHSSIFPKGIPIGRVLSVNANTRDNSLLSQVKLFTDMQQLQHVYIIKNKDQVPIQQLEEQIQEQANE</sequence>
<dbReference type="EMBL" id="FNND01000004">
    <property type="protein sequence ID" value="SDW80201.1"/>
    <property type="molecule type" value="Genomic_DNA"/>
</dbReference>
<comment type="similarity">
    <text evidence="1">Belongs to the MreC family.</text>
</comment>
<dbReference type="PANTHER" id="PTHR34138:SF1">
    <property type="entry name" value="CELL SHAPE-DETERMINING PROTEIN MREC"/>
    <property type="match status" value="1"/>
</dbReference>
<dbReference type="Proteomes" id="UP000182771">
    <property type="component" value="Unassembled WGS sequence"/>
</dbReference>
<gene>
    <name evidence="7" type="ORF">SAMN05444420_10498</name>
</gene>
<evidence type="ECO:0000259" key="6">
    <source>
        <dbReference type="Pfam" id="PF04085"/>
    </source>
</evidence>
<dbReference type="InterPro" id="IPR007221">
    <property type="entry name" value="MreC"/>
</dbReference>
<evidence type="ECO:0000256" key="2">
    <source>
        <dbReference type="ARBA" id="ARBA00013855"/>
    </source>
</evidence>
<dbReference type="Gene3D" id="2.40.10.350">
    <property type="entry name" value="Rod shape-determining protein MreC, domain 2"/>
    <property type="match status" value="1"/>
</dbReference>
<evidence type="ECO:0000256" key="1">
    <source>
        <dbReference type="ARBA" id="ARBA00009369"/>
    </source>
</evidence>
<feature type="domain" description="Rod shape-determining protein MreC beta-barrel core" evidence="6">
    <location>
        <begin position="112"/>
        <end position="260"/>
    </location>
</feature>
<evidence type="ECO:0000256" key="3">
    <source>
        <dbReference type="ARBA" id="ARBA00022960"/>
    </source>
</evidence>
<evidence type="ECO:0000313" key="7">
    <source>
        <dbReference type="EMBL" id="SDW80201.1"/>
    </source>
</evidence>
<dbReference type="PANTHER" id="PTHR34138">
    <property type="entry name" value="CELL SHAPE-DETERMINING PROTEIN MREC"/>
    <property type="match status" value="1"/>
</dbReference>
<evidence type="ECO:0000256" key="4">
    <source>
        <dbReference type="ARBA" id="ARBA00032089"/>
    </source>
</evidence>
<keyword evidence="5" id="KW-0175">Coiled coil</keyword>
<dbReference type="RefSeq" id="WP_016420733.1">
    <property type="nucleotide sequence ID" value="NZ_CALGWW010000016.1"/>
</dbReference>
<accession>A0A1H2WI49</accession>
<dbReference type="AlphaFoldDB" id="A0A1H2WI49"/>
<evidence type="ECO:0000313" key="8">
    <source>
        <dbReference type="Proteomes" id="UP000182771"/>
    </source>
</evidence>
<feature type="coiled-coil region" evidence="5">
    <location>
        <begin position="60"/>
        <end position="87"/>
    </location>
</feature>
<proteinExistence type="inferred from homology"/>